<keyword evidence="3" id="KW-1185">Reference proteome</keyword>
<dbReference type="PATRIC" id="fig|1195246.3.peg.1124"/>
<organism evidence="2 3">
    <name type="scientific">Alishewanella agri BL06</name>
    <dbReference type="NCBI Taxonomy" id="1195246"/>
    <lineage>
        <taxon>Bacteria</taxon>
        <taxon>Pseudomonadati</taxon>
        <taxon>Pseudomonadota</taxon>
        <taxon>Gammaproteobacteria</taxon>
        <taxon>Alteromonadales</taxon>
        <taxon>Alteromonadaceae</taxon>
        <taxon>Alishewanella</taxon>
    </lineage>
</organism>
<evidence type="ECO:0000313" key="2">
    <source>
        <dbReference type="EMBL" id="EIW89568.1"/>
    </source>
</evidence>
<feature type="transmembrane region" description="Helical" evidence="1">
    <location>
        <begin position="130"/>
        <end position="152"/>
    </location>
</feature>
<dbReference type="AlphaFoldDB" id="I8UC55"/>
<feature type="transmembrane region" description="Helical" evidence="1">
    <location>
        <begin position="213"/>
        <end position="233"/>
    </location>
</feature>
<evidence type="ECO:0000313" key="3">
    <source>
        <dbReference type="Proteomes" id="UP000035062"/>
    </source>
</evidence>
<name>I8UC55_9ALTE</name>
<dbReference type="STRING" id="1195246.AGRI_05682"/>
<accession>I8UC55</accession>
<keyword evidence="1" id="KW-1133">Transmembrane helix</keyword>
<comment type="caution">
    <text evidence="2">The sequence shown here is derived from an EMBL/GenBank/DDBJ whole genome shotgun (WGS) entry which is preliminary data.</text>
</comment>
<dbReference type="Proteomes" id="UP000035062">
    <property type="component" value="Unassembled WGS sequence"/>
</dbReference>
<dbReference type="RefSeq" id="WP_008984051.1">
    <property type="nucleotide sequence ID" value="NZ_AKKU01000011.1"/>
</dbReference>
<sequence length="318" mass="34833">MTMLRTLSRLPSPKFDQQLATGDTHLDQYLQALDAELVGAKTVRNHTLAAVREQLIAQKTSSIADGTEATTASLAAVQQLGPAAARGQAQRQERRAFYVNMMLSTGLPYAVFMTLFSFSSETTQESSWSGYIAMFMFYFLFFGNVMAAYLTFGQAPAKTTQRIESLEPGETLEVFSPPASKAAAAILMLLMLFVGSAALLGIFNIGFMASTHLAVNLFMVYIACTGILGATIVNNRLLVQGDTLIKQSLFSRQVIPLTRLVAVEPAPGWQAWFRIGFGQRYILHFCDAGGGSIKTSLILNHEMHNSEQLLTLLQQKVK</sequence>
<gene>
    <name evidence="2" type="ORF">AGRI_05682</name>
</gene>
<keyword evidence="1" id="KW-0472">Membrane</keyword>
<feature type="transmembrane region" description="Helical" evidence="1">
    <location>
        <begin position="182"/>
        <end position="207"/>
    </location>
</feature>
<dbReference type="EMBL" id="AKKU01000011">
    <property type="protein sequence ID" value="EIW89568.1"/>
    <property type="molecule type" value="Genomic_DNA"/>
</dbReference>
<proteinExistence type="predicted"/>
<reference evidence="2 3" key="1">
    <citation type="journal article" date="2012" name="J. Bacteriol.">
        <title>Genome Sequence of Pectin-Degrading Alishewanella agri, Isolated from Landfill Soil.</title>
        <authorList>
            <person name="Kim J."/>
            <person name="Jung J."/>
            <person name="Sung J.S."/>
            <person name="Chun J."/>
            <person name="Park W."/>
        </authorList>
    </citation>
    <scope>NUCLEOTIDE SEQUENCE [LARGE SCALE GENOMIC DNA]</scope>
    <source>
        <strain evidence="2 3">BL06</strain>
    </source>
</reference>
<evidence type="ECO:0000256" key="1">
    <source>
        <dbReference type="SAM" id="Phobius"/>
    </source>
</evidence>
<keyword evidence="1" id="KW-0812">Transmembrane</keyword>
<feature type="transmembrane region" description="Helical" evidence="1">
    <location>
        <begin position="96"/>
        <end position="118"/>
    </location>
</feature>
<protein>
    <submittedName>
        <fullName evidence="2">Uncharacterized protein</fullName>
    </submittedName>
</protein>